<comment type="caution">
    <text evidence="3">The sequence shown here is derived from an EMBL/GenBank/DDBJ whole genome shotgun (WGS) entry which is preliminary data.</text>
</comment>
<dbReference type="GO" id="GO:0005930">
    <property type="term" value="C:axoneme"/>
    <property type="evidence" value="ECO:0007669"/>
    <property type="project" value="TreeGrafter"/>
</dbReference>
<dbReference type="PANTHER" id="PTHR12509:SF9">
    <property type="entry name" value="SPERM FLAGELLAR PROTEIN 1 ISOFORM X1"/>
    <property type="match status" value="1"/>
</dbReference>
<feature type="domain" description="Calponin-homology (CH)" evidence="2">
    <location>
        <begin position="25"/>
        <end position="133"/>
    </location>
</feature>
<dbReference type="InterPro" id="IPR010441">
    <property type="entry name" value="CH_2"/>
</dbReference>
<feature type="compositionally biased region" description="Polar residues" evidence="1">
    <location>
        <begin position="193"/>
        <end position="204"/>
    </location>
</feature>
<protein>
    <recommendedName>
        <fullName evidence="2">Calponin-homology (CH) domain-containing protein</fullName>
    </recommendedName>
</protein>
<dbReference type="PROSITE" id="PS50021">
    <property type="entry name" value="CH"/>
    <property type="match status" value="1"/>
</dbReference>
<dbReference type="Pfam" id="PF06294">
    <property type="entry name" value="CH_2"/>
    <property type="match status" value="1"/>
</dbReference>
<reference evidence="3 4" key="1">
    <citation type="submission" date="2024-02" db="EMBL/GenBank/DDBJ databases">
        <title>Chromosome-scale genome assembly of the rough periwinkle Littorina saxatilis.</title>
        <authorList>
            <person name="De Jode A."/>
            <person name="Faria R."/>
            <person name="Formenti G."/>
            <person name="Sims Y."/>
            <person name="Smith T.P."/>
            <person name="Tracey A."/>
            <person name="Wood J.M.D."/>
            <person name="Zagrodzka Z.B."/>
            <person name="Johannesson K."/>
            <person name="Butlin R.K."/>
            <person name="Leder E.H."/>
        </authorList>
    </citation>
    <scope>NUCLEOTIDE SEQUENCE [LARGE SCALE GENOMIC DNA]</scope>
    <source>
        <strain evidence="3">Snail1</strain>
        <tissue evidence="3">Muscle</tissue>
    </source>
</reference>
<sequence>MSQYVSARRSFNGLTRVDMEDYFDDMELENLYQWIDRIPLTRPKKNLAKDFSDGVLVAELIKYYFPRMVDLHNYTPAHSSKQKQENWYLLNRRVLQNLDLDLSEDVIRALSNAKAKVVEKVLMMLRNQIDKGLERHNAIKQRTKQLHAFHSKGKTEEILDILTSRSPTQNETERYSESPMRGVVPHGHPARANSRSKTGSTYGDLTSRAYSTIRPALPMLSPPIDNVAKSMLEERELESMAKDETIRILNAKLKRLEHLLHLKDLRIEDLESCFNAASSLRILQLDDM</sequence>
<proteinExistence type="predicted"/>
<feature type="region of interest" description="Disordered" evidence="1">
    <location>
        <begin position="165"/>
        <end position="204"/>
    </location>
</feature>
<evidence type="ECO:0000256" key="1">
    <source>
        <dbReference type="SAM" id="MobiDB-lite"/>
    </source>
</evidence>
<dbReference type="EMBL" id="JBAMIC010000003">
    <property type="protein sequence ID" value="KAK7111104.1"/>
    <property type="molecule type" value="Genomic_DNA"/>
</dbReference>
<evidence type="ECO:0000313" key="3">
    <source>
        <dbReference type="EMBL" id="KAK7111104.1"/>
    </source>
</evidence>
<dbReference type="AlphaFoldDB" id="A0AAN9BTJ8"/>
<organism evidence="3 4">
    <name type="scientific">Littorina saxatilis</name>
    <dbReference type="NCBI Taxonomy" id="31220"/>
    <lineage>
        <taxon>Eukaryota</taxon>
        <taxon>Metazoa</taxon>
        <taxon>Spiralia</taxon>
        <taxon>Lophotrochozoa</taxon>
        <taxon>Mollusca</taxon>
        <taxon>Gastropoda</taxon>
        <taxon>Caenogastropoda</taxon>
        <taxon>Littorinimorpha</taxon>
        <taxon>Littorinoidea</taxon>
        <taxon>Littorinidae</taxon>
        <taxon>Littorina</taxon>
    </lineage>
</organism>
<dbReference type="PANTHER" id="PTHR12509">
    <property type="entry name" value="SPERMATOGENESIS-ASSOCIATED 4-RELATED"/>
    <property type="match status" value="1"/>
</dbReference>
<dbReference type="SUPFAM" id="SSF47576">
    <property type="entry name" value="Calponin-homology domain, CH-domain"/>
    <property type="match status" value="1"/>
</dbReference>
<dbReference type="Proteomes" id="UP001374579">
    <property type="component" value="Unassembled WGS sequence"/>
</dbReference>
<evidence type="ECO:0000259" key="2">
    <source>
        <dbReference type="PROSITE" id="PS50021"/>
    </source>
</evidence>
<keyword evidence="4" id="KW-1185">Reference proteome</keyword>
<dbReference type="GO" id="GO:0008017">
    <property type="term" value="F:microtubule binding"/>
    <property type="evidence" value="ECO:0007669"/>
    <property type="project" value="TreeGrafter"/>
</dbReference>
<dbReference type="FunFam" id="1.10.418.10:FF:000059">
    <property type="entry name" value="RIKEN cDNA 6430531B16 gene"/>
    <property type="match status" value="1"/>
</dbReference>
<dbReference type="InterPro" id="IPR036872">
    <property type="entry name" value="CH_dom_sf"/>
</dbReference>
<dbReference type="InterPro" id="IPR001715">
    <property type="entry name" value="CH_dom"/>
</dbReference>
<gene>
    <name evidence="3" type="ORF">V1264_014876</name>
</gene>
<dbReference type="Gene3D" id="1.10.418.10">
    <property type="entry name" value="Calponin-like domain"/>
    <property type="match status" value="1"/>
</dbReference>
<evidence type="ECO:0000313" key="4">
    <source>
        <dbReference type="Proteomes" id="UP001374579"/>
    </source>
</evidence>
<accession>A0AAN9BTJ8</accession>
<dbReference type="GO" id="GO:0051493">
    <property type="term" value="P:regulation of cytoskeleton organization"/>
    <property type="evidence" value="ECO:0007669"/>
    <property type="project" value="TreeGrafter"/>
</dbReference>
<dbReference type="InterPro" id="IPR052111">
    <property type="entry name" value="Spermatogenesis_Ciliary_MAP"/>
</dbReference>
<name>A0AAN9BTJ8_9CAEN</name>